<dbReference type="Proteomes" id="UP001501600">
    <property type="component" value="Unassembled WGS sequence"/>
</dbReference>
<evidence type="ECO:0000259" key="6">
    <source>
        <dbReference type="PROSITE" id="PS51635"/>
    </source>
</evidence>
<dbReference type="RefSeq" id="WP_345316880.1">
    <property type="nucleotide sequence ID" value="NZ_BAABLF010000013.1"/>
</dbReference>
<dbReference type="PROSITE" id="PS51635">
    <property type="entry name" value="PNPLA"/>
    <property type="match status" value="1"/>
</dbReference>
<feature type="short sequence motif" description="GXGXXG" evidence="4">
    <location>
        <begin position="93"/>
        <end position="98"/>
    </location>
</feature>
<keyword evidence="5" id="KW-0732">Signal</keyword>
<keyword evidence="1 4" id="KW-0378">Hydrolase</keyword>
<proteinExistence type="predicted"/>
<organism evidence="7 8">
    <name type="scientific">Ferrimonas gelatinilytica</name>
    <dbReference type="NCBI Taxonomy" id="1255257"/>
    <lineage>
        <taxon>Bacteria</taxon>
        <taxon>Pseudomonadati</taxon>
        <taxon>Pseudomonadota</taxon>
        <taxon>Gammaproteobacteria</taxon>
        <taxon>Alteromonadales</taxon>
        <taxon>Ferrimonadaceae</taxon>
        <taxon>Ferrimonas</taxon>
    </lineage>
</organism>
<dbReference type="PANTHER" id="PTHR14226:SF74">
    <property type="entry name" value="BLR4684 PROTEIN"/>
    <property type="match status" value="1"/>
</dbReference>
<evidence type="ECO:0000256" key="2">
    <source>
        <dbReference type="ARBA" id="ARBA00022963"/>
    </source>
</evidence>
<dbReference type="EMBL" id="BAABLF010000013">
    <property type="protein sequence ID" value="GAA5191854.1"/>
    <property type="molecule type" value="Genomic_DNA"/>
</dbReference>
<name>A0ABP9S8W6_9GAMM</name>
<dbReference type="SUPFAM" id="SSF52151">
    <property type="entry name" value="FabD/lysophospholipase-like"/>
    <property type="match status" value="1"/>
</dbReference>
<dbReference type="Gene3D" id="3.40.1090.10">
    <property type="entry name" value="Cytosolic phospholipase A2 catalytic domain"/>
    <property type="match status" value="1"/>
</dbReference>
<dbReference type="InterPro" id="IPR050301">
    <property type="entry name" value="NTE"/>
</dbReference>
<evidence type="ECO:0000313" key="7">
    <source>
        <dbReference type="EMBL" id="GAA5191854.1"/>
    </source>
</evidence>
<gene>
    <name evidence="7" type="ORF">GCM10025772_19620</name>
</gene>
<evidence type="ECO:0000256" key="5">
    <source>
        <dbReference type="SAM" id="SignalP"/>
    </source>
</evidence>
<evidence type="ECO:0000256" key="1">
    <source>
        <dbReference type="ARBA" id="ARBA00022801"/>
    </source>
</evidence>
<reference evidence="8" key="1">
    <citation type="journal article" date="2019" name="Int. J. Syst. Evol. Microbiol.">
        <title>The Global Catalogue of Microorganisms (GCM) 10K type strain sequencing project: providing services to taxonomists for standard genome sequencing and annotation.</title>
        <authorList>
            <consortium name="The Broad Institute Genomics Platform"/>
            <consortium name="The Broad Institute Genome Sequencing Center for Infectious Disease"/>
            <person name="Wu L."/>
            <person name="Ma J."/>
        </authorList>
    </citation>
    <scope>NUCLEOTIDE SEQUENCE [LARGE SCALE GENOMIC DNA]</scope>
    <source>
        <strain evidence="8">JCM 18720</strain>
    </source>
</reference>
<evidence type="ECO:0000256" key="3">
    <source>
        <dbReference type="ARBA" id="ARBA00023098"/>
    </source>
</evidence>
<accession>A0ABP9S8W6</accession>
<feature type="short sequence motif" description="DGA/G" evidence="4">
    <location>
        <begin position="268"/>
        <end position="270"/>
    </location>
</feature>
<feature type="active site" description="Proton acceptor" evidence="4">
    <location>
        <position position="268"/>
    </location>
</feature>
<dbReference type="InterPro" id="IPR002641">
    <property type="entry name" value="PNPLA_dom"/>
</dbReference>
<dbReference type="PROSITE" id="PS51257">
    <property type="entry name" value="PROKAR_LIPOPROTEIN"/>
    <property type="match status" value="1"/>
</dbReference>
<feature type="chain" id="PRO_5046848563" evidence="5">
    <location>
        <begin position="19"/>
        <end position="397"/>
    </location>
</feature>
<comment type="caution">
    <text evidence="7">The sequence shown here is derived from an EMBL/GenBank/DDBJ whole genome shotgun (WGS) entry which is preliminary data.</text>
</comment>
<evidence type="ECO:0000313" key="8">
    <source>
        <dbReference type="Proteomes" id="UP001501600"/>
    </source>
</evidence>
<keyword evidence="2 4" id="KW-0442">Lipid degradation</keyword>
<keyword evidence="3 4" id="KW-0443">Lipid metabolism</keyword>
<feature type="short sequence motif" description="GXSXG" evidence="4">
    <location>
        <begin position="122"/>
        <end position="126"/>
    </location>
</feature>
<evidence type="ECO:0000256" key="4">
    <source>
        <dbReference type="PROSITE-ProRule" id="PRU01161"/>
    </source>
</evidence>
<feature type="domain" description="PNPLA" evidence="6">
    <location>
        <begin position="89"/>
        <end position="281"/>
    </location>
</feature>
<dbReference type="Pfam" id="PF01734">
    <property type="entry name" value="Patatin"/>
    <property type="match status" value="1"/>
</dbReference>
<keyword evidence="8" id="KW-1185">Reference proteome</keyword>
<feature type="active site" description="Nucleophile" evidence="4">
    <location>
        <position position="124"/>
    </location>
</feature>
<dbReference type="InterPro" id="IPR016035">
    <property type="entry name" value="Acyl_Trfase/lysoPLipase"/>
</dbReference>
<feature type="signal peptide" evidence="5">
    <location>
        <begin position="1"/>
        <end position="18"/>
    </location>
</feature>
<protein>
    <submittedName>
        <fullName evidence="7">Patatin-like phospholipase family protein</fullName>
    </submittedName>
</protein>
<dbReference type="PANTHER" id="PTHR14226">
    <property type="entry name" value="NEUROPATHY TARGET ESTERASE/SWISS CHEESE D.MELANOGASTER"/>
    <property type="match status" value="1"/>
</dbReference>
<sequence>MRALLLFSLVSLTLLGCASHPEETNELSKKHTMEQRVDLAQLRNVRLHPDGVVPEEPYRFWEDEQPTFLLGDEPGEPRLRPQGERLTVLALSGGGANGAYGAGVLNGLSHNNQLPTFDVVTGISAGALIAPFAFLGDERLDELHEVMVEIDDKTILGRKNFLRTLFKDAFTSGKQILALVTETYPEEFIDELAEQHRLGRRLFIGTTHIEAGRLIIWNIGAIANSDLPNRIELIHQILAGSAAIPGVFPPQFIPVYQDGQIREEMHVDGGVTAQVFFDPSGFGYGQISDSLGLSERPKVYVVRNGFITVPYQKIKDSGVELLKRTVSNMMVQQTQGDLYRIGYFSEILDFEMAYTAIDEDFYIGEHKKMFEPAALERLYQYGYDKAVKGKVWQTPPQ</sequence>